<comment type="caution">
    <text evidence="2">The sequence shown here is derived from an EMBL/GenBank/DDBJ whole genome shotgun (WGS) entry which is preliminary data.</text>
</comment>
<protein>
    <submittedName>
        <fullName evidence="2">Uncharacterized protein</fullName>
    </submittedName>
</protein>
<evidence type="ECO:0000313" key="3">
    <source>
        <dbReference type="Proteomes" id="UP001396334"/>
    </source>
</evidence>
<sequence length="90" mass="9534">MLELLIELYSLLKNAAYLASNPEKKWEASRNAAGKAEVTPPMVTGQKATVIEHYSDKNSSGHSAVSIMEQGHGKHGSVGISVAKTRGAPS</sequence>
<accession>A0ABR2S6W8</accession>
<reference evidence="2 3" key="1">
    <citation type="journal article" date="2024" name="G3 (Bethesda)">
        <title>Genome assembly of Hibiscus sabdariffa L. provides insights into metabolisms of medicinal natural products.</title>
        <authorList>
            <person name="Kim T."/>
        </authorList>
    </citation>
    <scope>NUCLEOTIDE SEQUENCE [LARGE SCALE GENOMIC DNA]</scope>
    <source>
        <strain evidence="2">TK-2024</strain>
        <tissue evidence="2">Old leaves</tissue>
    </source>
</reference>
<gene>
    <name evidence="2" type="ORF">V6N11_011007</name>
</gene>
<keyword evidence="3" id="KW-1185">Reference proteome</keyword>
<name>A0ABR2S6W8_9ROSI</name>
<dbReference type="Proteomes" id="UP001396334">
    <property type="component" value="Unassembled WGS sequence"/>
</dbReference>
<evidence type="ECO:0000256" key="1">
    <source>
        <dbReference type="SAM" id="MobiDB-lite"/>
    </source>
</evidence>
<evidence type="ECO:0000313" key="2">
    <source>
        <dbReference type="EMBL" id="KAK9020996.1"/>
    </source>
</evidence>
<dbReference type="EMBL" id="JBBPBN010000016">
    <property type="protein sequence ID" value="KAK9020996.1"/>
    <property type="molecule type" value="Genomic_DNA"/>
</dbReference>
<proteinExistence type="predicted"/>
<organism evidence="2 3">
    <name type="scientific">Hibiscus sabdariffa</name>
    <name type="common">roselle</name>
    <dbReference type="NCBI Taxonomy" id="183260"/>
    <lineage>
        <taxon>Eukaryota</taxon>
        <taxon>Viridiplantae</taxon>
        <taxon>Streptophyta</taxon>
        <taxon>Embryophyta</taxon>
        <taxon>Tracheophyta</taxon>
        <taxon>Spermatophyta</taxon>
        <taxon>Magnoliopsida</taxon>
        <taxon>eudicotyledons</taxon>
        <taxon>Gunneridae</taxon>
        <taxon>Pentapetalae</taxon>
        <taxon>rosids</taxon>
        <taxon>malvids</taxon>
        <taxon>Malvales</taxon>
        <taxon>Malvaceae</taxon>
        <taxon>Malvoideae</taxon>
        <taxon>Hibiscus</taxon>
    </lineage>
</organism>
<feature type="region of interest" description="Disordered" evidence="1">
    <location>
        <begin position="71"/>
        <end position="90"/>
    </location>
</feature>